<evidence type="ECO:0000259" key="14">
    <source>
        <dbReference type="Pfam" id="PF05922"/>
    </source>
</evidence>
<dbReference type="Gene3D" id="3.40.50.200">
    <property type="entry name" value="Peptidase S8/S53 domain"/>
    <property type="match status" value="1"/>
</dbReference>
<dbReference type="GO" id="GO:0009610">
    <property type="term" value="P:response to symbiotic fungus"/>
    <property type="evidence" value="ECO:0007669"/>
    <property type="project" value="UniProtKB-ARBA"/>
</dbReference>
<dbReference type="PANTHER" id="PTHR10795">
    <property type="entry name" value="PROPROTEIN CONVERTASE SUBTILISIN/KEXIN"/>
    <property type="match status" value="1"/>
</dbReference>
<dbReference type="SUPFAM" id="SSF52743">
    <property type="entry name" value="Subtilisin-like"/>
    <property type="match status" value="1"/>
</dbReference>
<protein>
    <submittedName>
        <fullName evidence="16">Subtilisin-like protease SBT3.6</fullName>
    </submittedName>
</protein>
<evidence type="ECO:0000256" key="6">
    <source>
        <dbReference type="ARBA" id="ARBA00022670"/>
    </source>
</evidence>
<feature type="domain" description="Subtilisin-like protease fibronectin type-III" evidence="15">
    <location>
        <begin position="637"/>
        <end position="732"/>
    </location>
</feature>
<dbReference type="EMBL" id="QJKJ01010596">
    <property type="protein sequence ID" value="RDX73230.1"/>
    <property type="molecule type" value="Genomic_DNA"/>
</dbReference>
<dbReference type="InterPro" id="IPR036852">
    <property type="entry name" value="Peptidase_S8/S53_dom_sf"/>
</dbReference>
<gene>
    <name evidence="16" type="primary">SBT3.6</name>
    <name evidence="16" type="ORF">CR513_47192</name>
</gene>
<dbReference type="InterPro" id="IPR045051">
    <property type="entry name" value="SBT"/>
</dbReference>
<keyword evidence="7" id="KW-0732">Signal</keyword>
<feature type="non-terminal residue" evidence="16">
    <location>
        <position position="735"/>
    </location>
</feature>
<reference evidence="16" key="1">
    <citation type="submission" date="2018-05" db="EMBL/GenBank/DDBJ databases">
        <title>Draft genome of Mucuna pruriens seed.</title>
        <authorList>
            <person name="Nnadi N.E."/>
            <person name="Vos R."/>
            <person name="Hasami M.H."/>
            <person name="Devisetty U.K."/>
            <person name="Aguiy J.C."/>
        </authorList>
    </citation>
    <scope>NUCLEOTIDE SEQUENCE [LARGE SCALE GENOMIC DNA]</scope>
    <source>
        <strain evidence="16">JCA_2017</strain>
    </source>
</reference>
<feature type="active site" description="Charge relay system" evidence="11 12">
    <location>
        <position position="122"/>
    </location>
</feature>
<feature type="domain" description="Peptidase S8/S53" evidence="13">
    <location>
        <begin position="113"/>
        <end position="558"/>
    </location>
</feature>
<keyword evidence="10" id="KW-0325">Glycoprotein</keyword>
<evidence type="ECO:0000256" key="3">
    <source>
        <dbReference type="ARBA" id="ARBA00011073"/>
    </source>
</evidence>
<comment type="function">
    <text evidence="1">Required for arbuscular mycorrhiza (AM) development during AM symbiosis with AM fungi (e.g. Glomeromycota intraradices).</text>
</comment>
<dbReference type="GO" id="GO:0048046">
    <property type="term" value="C:apoplast"/>
    <property type="evidence" value="ECO:0007669"/>
    <property type="project" value="UniProtKB-SubCell"/>
</dbReference>
<dbReference type="InterPro" id="IPR034197">
    <property type="entry name" value="Peptidases_S8_3"/>
</dbReference>
<feature type="domain" description="Inhibitor I9" evidence="14">
    <location>
        <begin position="7"/>
        <end position="88"/>
    </location>
</feature>
<dbReference type="InterPro" id="IPR010259">
    <property type="entry name" value="S8pro/Inhibitor_I9"/>
</dbReference>
<dbReference type="GO" id="GO:0004252">
    <property type="term" value="F:serine-type endopeptidase activity"/>
    <property type="evidence" value="ECO:0007669"/>
    <property type="project" value="UniProtKB-UniRule"/>
</dbReference>
<accession>A0A371F4K4</accession>
<dbReference type="CDD" id="cd04852">
    <property type="entry name" value="Peptidases_S8_3"/>
    <property type="match status" value="1"/>
</dbReference>
<comment type="similarity">
    <text evidence="3 12">Belongs to the peptidase S8 family.</text>
</comment>
<dbReference type="InterPro" id="IPR037045">
    <property type="entry name" value="S8pro/Inhibitor_I9_sf"/>
</dbReference>
<comment type="subcellular location">
    <subcellularLocation>
        <location evidence="2">Secreted</location>
        <location evidence="2">Extracellular space</location>
        <location evidence="2">Apoplast</location>
    </subcellularLocation>
</comment>
<evidence type="ECO:0000259" key="13">
    <source>
        <dbReference type="Pfam" id="PF00082"/>
    </source>
</evidence>
<dbReference type="Proteomes" id="UP000257109">
    <property type="component" value="Unassembled WGS sequence"/>
</dbReference>
<evidence type="ECO:0000313" key="17">
    <source>
        <dbReference type="Proteomes" id="UP000257109"/>
    </source>
</evidence>
<dbReference type="InterPro" id="IPR023828">
    <property type="entry name" value="Peptidase_S8_Ser-AS"/>
</dbReference>
<dbReference type="Gene3D" id="2.60.40.2310">
    <property type="match status" value="1"/>
</dbReference>
<dbReference type="CDD" id="cd02120">
    <property type="entry name" value="PA_subtilisin_like"/>
    <property type="match status" value="1"/>
</dbReference>
<feature type="active site" description="Charge relay system" evidence="11 12">
    <location>
        <position position="192"/>
    </location>
</feature>
<dbReference type="PROSITE" id="PS51892">
    <property type="entry name" value="SUBTILASE"/>
    <property type="match status" value="1"/>
</dbReference>
<dbReference type="PROSITE" id="PS00138">
    <property type="entry name" value="SUBTILASE_SER"/>
    <property type="match status" value="1"/>
</dbReference>
<evidence type="ECO:0000256" key="1">
    <source>
        <dbReference type="ARBA" id="ARBA00002076"/>
    </source>
</evidence>
<evidence type="ECO:0000256" key="4">
    <source>
        <dbReference type="ARBA" id="ARBA00022523"/>
    </source>
</evidence>
<feature type="active site" description="Charge relay system" evidence="11 12">
    <location>
        <position position="522"/>
    </location>
</feature>
<evidence type="ECO:0000256" key="8">
    <source>
        <dbReference type="ARBA" id="ARBA00022801"/>
    </source>
</evidence>
<dbReference type="InterPro" id="IPR015500">
    <property type="entry name" value="Peptidase_S8_subtilisin-rel"/>
</dbReference>
<dbReference type="Pfam" id="PF17766">
    <property type="entry name" value="fn3_6"/>
    <property type="match status" value="1"/>
</dbReference>
<name>A0A371F4K4_MUCPR</name>
<evidence type="ECO:0000256" key="5">
    <source>
        <dbReference type="ARBA" id="ARBA00022525"/>
    </source>
</evidence>
<organism evidence="16 17">
    <name type="scientific">Mucuna pruriens</name>
    <name type="common">Velvet bean</name>
    <name type="synonym">Dolichos pruriens</name>
    <dbReference type="NCBI Taxonomy" id="157652"/>
    <lineage>
        <taxon>Eukaryota</taxon>
        <taxon>Viridiplantae</taxon>
        <taxon>Streptophyta</taxon>
        <taxon>Embryophyta</taxon>
        <taxon>Tracheophyta</taxon>
        <taxon>Spermatophyta</taxon>
        <taxon>Magnoliopsida</taxon>
        <taxon>eudicotyledons</taxon>
        <taxon>Gunneridae</taxon>
        <taxon>Pentapetalae</taxon>
        <taxon>rosids</taxon>
        <taxon>fabids</taxon>
        <taxon>Fabales</taxon>
        <taxon>Fabaceae</taxon>
        <taxon>Papilionoideae</taxon>
        <taxon>50 kb inversion clade</taxon>
        <taxon>NPAAA clade</taxon>
        <taxon>indigoferoid/millettioid clade</taxon>
        <taxon>Phaseoleae</taxon>
        <taxon>Mucuna</taxon>
    </lineage>
</organism>
<dbReference type="Pfam" id="PF00082">
    <property type="entry name" value="Peptidase_S8"/>
    <property type="match status" value="1"/>
</dbReference>
<proteinExistence type="inferred from homology"/>
<keyword evidence="8 12" id="KW-0378">Hydrolase</keyword>
<dbReference type="AlphaFoldDB" id="A0A371F4K4"/>
<dbReference type="Gene3D" id="3.30.70.80">
    <property type="entry name" value="Peptidase S8 propeptide/proteinase inhibitor I9"/>
    <property type="match status" value="1"/>
</dbReference>
<evidence type="ECO:0000256" key="9">
    <source>
        <dbReference type="ARBA" id="ARBA00022825"/>
    </source>
</evidence>
<keyword evidence="4" id="KW-0052">Apoplast</keyword>
<evidence type="ECO:0000259" key="15">
    <source>
        <dbReference type="Pfam" id="PF17766"/>
    </source>
</evidence>
<dbReference type="FunFam" id="3.30.70.80:FF:000002">
    <property type="entry name" value="Subtilisin-like protease SBT5.3"/>
    <property type="match status" value="1"/>
</dbReference>
<sequence>MAALDIVHIVYMGDRMSQSEQQQLVEDSHLDILSHILGSKSAARKSILYSYKHGFSGFAAVLSRSQAKLIADFPGVVRVIPNKILSLHTTRSWDFLHLKQDIVTGALSRGQSGRGTIIGIMDTGIWPESHSFRDEHMDSPPLHWRAFNGTFSYVGRKIIGARWYIKGYEAEIGKLNTSDGVEYLSPRDASGHGTHTSSTAAGVAVENASFMGLAKGLARGGAPSAWLAIYKICWSTGGCSSADLLAAFDDAIFDGVDILSASLGSDPPLPTYVEDALAIASFHAVAKGISVVCSAGNSGPYPQTVINTAPWLITVAATTIDREFPSMIILGNNQTLQGRSLYTGKDLSKFYPIVYGGDIAALDADEESAKSCNSGSLNSTLAKGKTILCFQSRSQRSATVAIRTVKEVEGAGLVFAQFPSKDVDPSGSKPCVQVDYITGTTILSYMEATRNPVIKFSKTKTVVGQQISPEVALFSSRGPSSLSPSVLKPDIGAPGVNILAAWSPASSDESRPLNFNIESGTSMACPHISAIVALIKTIHPTWSPAAVKSALVTTASVQNEYNEYIWAEGAPHKEADPFDYGGGHVDPNKVTDPGLVYDLKNSDYFGFLCSMGYNNTAISLLTGFPTKCHKSPKFLLNMNLPSIIIPELKQPITVSRKVTNVGPINSIYTARVVAPIGISVTVKPSILTFSSERRKMKFKVTFSSKLRIQSRFSFGYLFWEDGSHHVRIPLAVRSV</sequence>
<dbReference type="GO" id="GO:0006508">
    <property type="term" value="P:proteolysis"/>
    <property type="evidence" value="ECO:0007669"/>
    <property type="project" value="UniProtKB-KW"/>
</dbReference>
<keyword evidence="6 12" id="KW-0645">Protease</keyword>
<dbReference type="FunFam" id="3.40.50.200:FF:000006">
    <property type="entry name" value="Subtilisin-like protease SBT1.5"/>
    <property type="match status" value="1"/>
</dbReference>
<dbReference type="Gene3D" id="3.50.30.30">
    <property type="match status" value="1"/>
</dbReference>
<keyword evidence="5" id="KW-0964">Secreted</keyword>
<evidence type="ECO:0000256" key="2">
    <source>
        <dbReference type="ARBA" id="ARBA00004271"/>
    </source>
</evidence>
<evidence type="ECO:0000256" key="10">
    <source>
        <dbReference type="ARBA" id="ARBA00023180"/>
    </source>
</evidence>
<evidence type="ECO:0000256" key="7">
    <source>
        <dbReference type="ARBA" id="ARBA00022729"/>
    </source>
</evidence>
<dbReference type="PRINTS" id="PR00723">
    <property type="entry name" value="SUBTILISIN"/>
</dbReference>
<dbReference type="Pfam" id="PF05922">
    <property type="entry name" value="Inhibitor_I9"/>
    <property type="match status" value="1"/>
</dbReference>
<evidence type="ECO:0000256" key="11">
    <source>
        <dbReference type="PIRSR" id="PIRSR615500-1"/>
    </source>
</evidence>
<evidence type="ECO:0000256" key="12">
    <source>
        <dbReference type="PROSITE-ProRule" id="PRU01240"/>
    </source>
</evidence>
<keyword evidence="17" id="KW-1185">Reference proteome</keyword>
<dbReference type="FunFam" id="2.60.40.2310:FF:000001">
    <property type="entry name" value="Subtilisin-like protease SBT1.5"/>
    <property type="match status" value="1"/>
</dbReference>
<dbReference type="InterPro" id="IPR041469">
    <property type="entry name" value="Subtilisin-like_FN3"/>
</dbReference>
<dbReference type="OrthoDB" id="206201at2759"/>
<dbReference type="InterPro" id="IPR000209">
    <property type="entry name" value="Peptidase_S8/S53_dom"/>
</dbReference>
<dbReference type="GO" id="GO:0009609">
    <property type="term" value="P:response to symbiotic bacterium"/>
    <property type="evidence" value="ECO:0007669"/>
    <property type="project" value="UniProtKB-ARBA"/>
</dbReference>
<keyword evidence="9 12" id="KW-0720">Serine protease</keyword>
<feature type="non-terminal residue" evidence="16">
    <location>
        <position position="1"/>
    </location>
</feature>
<comment type="caution">
    <text evidence="16">The sequence shown here is derived from an EMBL/GenBank/DDBJ whole genome shotgun (WGS) entry which is preliminary data.</text>
</comment>
<dbReference type="FunFam" id="3.50.30.30:FF:000005">
    <property type="entry name" value="subtilisin-like protease SBT1.5"/>
    <property type="match status" value="1"/>
</dbReference>
<evidence type="ECO:0000313" key="16">
    <source>
        <dbReference type="EMBL" id="RDX73230.1"/>
    </source>
</evidence>